<keyword evidence="1" id="KW-1133">Transmembrane helix</keyword>
<reference evidence="2" key="1">
    <citation type="journal article" date="2013" name="J. Plant Res.">
        <title>Effect of fungi and light on seed germination of three Opuntia species from semiarid lands of central Mexico.</title>
        <authorList>
            <person name="Delgado-Sanchez P."/>
            <person name="Jimenez-Bremont J.F."/>
            <person name="Guerrero-Gonzalez Mde L."/>
            <person name="Flores J."/>
        </authorList>
    </citation>
    <scope>NUCLEOTIDE SEQUENCE</scope>
    <source>
        <tissue evidence="2">Cladode</tissue>
    </source>
</reference>
<keyword evidence="1" id="KW-0812">Transmembrane</keyword>
<dbReference type="EMBL" id="GISG01040139">
    <property type="protein sequence ID" value="MBA4622767.1"/>
    <property type="molecule type" value="Transcribed_RNA"/>
</dbReference>
<organism evidence="2">
    <name type="scientific">Opuntia streptacantha</name>
    <name type="common">Prickly pear cactus</name>
    <name type="synonym">Opuntia cardona</name>
    <dbReference type="NCBI Taxonomy" id="393608"/>
    <lineage>
        <taxon>Eukaryota</taxon>
        <taxon>Viridiplantae</taxon>
        <taxon>Streptophyta</taxon>
        <taxon>Embryophyta</taxon>
        <taxon>Tracheophyta</taxon>
        <taxon>Spermatophyta</taxon>
        <taxon>Magnoliopsida</taxon>
        <taxon>eudicotyledons</taxon>
        <taxon>Gunneridae</taxon>
        <taxon>Pentapetalae</taxon>
        <taxon>Caryophyllales</taxon>
        <taxon>Cactineae</taxon>
        <taxon>Cactaceae</taxon>
        <taxon>Opuntioideae</taxon>
        <taxon>Opuntia</taxon>
    </lineage>
</organism>
<sequence length="110" mass="12409">MHCLLIAGGRDGGKQKAGKHLWVLTQACICGGRNFVFHSRLIPGCLLRCCCCFFCRRGILQISKVLWAASTSSCLTFVFQNICLESLFFSCLVFFYVIVISWGYFYSQVT</sequence>
<dbReference type="EMBL" id="GISG01040141">
    <property type="protein sequence ID" value="MBA4622768.1"/>
    <property type="molecule type" value="Transcribed_RNA"/>
</dbReference>
<dbReference type="AlphaFoldDB" id="A0A7C9CUH5"/>
<evidence type="ECO:0000313" key="2">
    <source>
        <dbReference type="EMBL" id="MBA4622768.1"/>
    </source>
</evidence>
<name>A0A7C9CUH5_OPUST</name>
<protein>
    <submittedName>
        <fullName evidence="2">Uncharacterized protein</fullName>
    </submittedName>
</protein>
<proteinExistence type="predicted"/>
<feature type="transmembrane region" description="Helical" evidence="1">
    <location>
        <begin position="87"/>
        <end position="105"/>
    </location>
</feature>
<evidence type="ECO:0000256" key="1">
    <source>
        <dbReference type="SAM" id="Phobius"/>
    </source>
</evidence>
<accession>A0A7C9CUH5</accession>
<keyword evidence="1" id="KW-0472">Membrane</keyword>
<reference evidence="2" key="2">
    <citation type="submission" date="2020-07" db="EMBL/GenBank/DDBJ databases">
        <authorList>
            <person name="Vera ALvarez R."/>
            <person name="Arias-Moreno D.M."/>
            <person name="Jimenez-Jacinto V."/>
            <person name="Jimenez-Bremont J.F."/>
            <person name="Swaminathan K."/>
            <person name="Moose S.P."/>
            <person name="Guerrero-Gonzalez M.L."/>
            <person name="Marino-Ramirez L."/>
            <person name="Landsman D."/>
            <person name="Rodriguez-Kessler M."/>
            <person name="Delgado-Sanchez P."/>
        </authorList>
    </citation>
    <scope>NUCLEOTIDE SEQUENCE</scope>
    <source>
        <tissue evidence="2">Cladode</tissue>
    </source>
</reference>